<reference evidence="1" key="1">
    <citation type="journal article" date="2014" name="Front. Microbiol.">
        <title>High frequency of phylogenetically diverse reductive dehalogenase-homologous genes in deep subseafloor sedimentary metagenomes.</title>
        <authorList>
            <person name="Kawai M."/>
            <person name="Futagami T."/>
            <person name="Toyoda A."/>
            <person name="Takaki Y."/>
            <person name="Nishi S."/>
            <person name="Hori S."/>
            <person name="Arai W."/>
            <person name="Tsubouchi T."/>
            <person name="Morono Y."/>
            <person name="Uchiyama I."/>
            <person name="Ito T."/>
            <person name="Fujiyama A."/>
            <person name="Inagaki F."/>
            <person name="Takami H."/>
        </authorList>
    </citation>
    <scope>NUCLEOTIDE SEQUENCE</scope>
    <source>
        <strain evidence="1">Expedition CK06-06</strain>
    </source>
</reference>
<name>X0UKJ1_9ZZZZ</name>
<evidence type="ECO:0000313" key="1">
    <source>
        <dbReference type="EMBL" id="GAG06334.1"/>
    </source>
</evidence>
<sequence>GMKYQAVQAKPDEMQMLETRKFQVEDISRFFGVPLFLLNSAEKTTTWGSGLSEIMTGFYSLTLRPYLTRFEQGATKSLMTPAERRKYVIKFDFDHLLMTDPKLRAEIDSKEISSGIRTSNEIRRKRGLPPLEGGDSLVINGGYLRLEQVGKETNEQGK</sequence>
<evidence type="ECO:0008006" key="2">
    <source>
        <dbReference type="Google" id="ProtNLM"/>
    </source>
</evidence>
<comment type="caution">
    <text evidence="1">The sequence shown here is derived from an EMBL/GenBank/DDBJ whole genome shotgun (WGS) entry which is preliminary data.</text>
</comment>
<feature type="non-terminal residue" evidence="1">
    <location>
        <position position="1"/>
    </location>
</feature>
<dbReference type="Pfam" id="PF04860">
    <property type="entry name" value="Phage_portal"/>
    <property type="match status" value="1"/>
</dbReference>
<organism evidence="1">
    <name type="scientific">marine sediment metagenome</name>
    <dbReference type="NCBI Taxonomy" id="412755"/>
    <lineage>
        <taxon>unclassified sequences</taxon>
        <taxon>metagenomes</taxon>
        <taxon>ecological metagenomes</taxon>
    </lineage>
</organism>
<accession>X0UKJ1</accession>
<dbReference type="InterPro" id="IPR006944">
    <property type="entry name" value="Phage/GTA_portal"/>
</dbReference>
<proteinExistence type="predicted"/>
<dbReference type="EMBL" id="BARS01026952">
    <property type="protein sequence ID" value="GAG06334.1"/>
    <property type="molecule type" value="Genomic_DNA"/>
</dbReference>
<gene>
    <name evidence="1" type="ORF">S01H1_42382</name>
</gene>
<protein>
    <recommendedName>
        <fullName evidence="2">Phage portal protein</fullName>
    </recommendedName>
</protein>
<dbReference type="AlphaFoldDB" id="X0UKJ1"/>